<evidence type="ECO:0000256" key="4">
    <source>
        <dbReference type="ARBA" id="ARBA00022701"/>
    </source>
</evidence>
<feature type="domain" description="Gamma tubulin complex component protein N-terminal" evidence="8">
    <location>
        <begin position="219"/>
        <end position="513"/>
    </location>
</feature>
<dbReference type="InterPro" id="IPR041470">
    <property type="entry name" value="GCP_N"/>
</dbReference>
<evidence type="ECO:0000259" key="7">
    <source>
        <dbReference type="Pfam" id="PF04130"/>
    </source>
</evidence>
<evidence type="ECO:0000256" key="3">
    <source>
        <dbReference type="ARBA" id="ARBA00022490"/>
    </source>
</evidence>
<dbReference type="PANTHER" id="PTHR19302">
    <property type="entry name" value="GAMMA TUBULIN COMPLEX PROTEIN"/>
    <property type="match status" value="1"/>
</dbReference>
<feature type="region of interest" description="Disordered" evidence="6">
    <location>
        <begin position="179"/>
        <end position="207"/>
    </location>
</feature>
<evidence type="ECO:0000313" key="10">
    <source>
        <dbReference type="Proteomes" id="UP000011083"/>
    </source>
</evidence>
<dbReference type="GO" id="GO:0000922">
    <property type="term" value="C:spindle pole"/>
    <property type="evidence" value="ECO:0007669"/>
    <property type="project" value="InterPro"/>
</dbReference>
<proteinExistence type="inferred from homology"/>
<evidence type="ECO:0000259" key="8">
    <source>
        <dbReference type="Pfam" id="PF17681"/>
    </source>
</evidence>
<evidence type="ECO:0000256" key="6">
    <source>
        <dbReference type="SAM" id="MobiDB-lite"/>
    </source>
</evidence>
<dbReference type="InterPro" id="IPR040457">
    <property type="entry name" value="GCP_C"/>
</dbReference>
<dbReference type="GO" id="GO:0051321">
    <property type="term" value="P:meiotic cell cycle"/>
    <property type="evidence" value="ECO:0007669"/>
    <property type="project" value="TreeGrafter"/>
</dbReference>
<sequence length="617" mass="68486">MENEELVRCVHLLVAKFVSPQNRAQYEKYFGLLMHLISTNAKQSLDRDESQVIARIRKTVSREKGFGEAALLDQYLNKLGTSSSLSSNWAILYLLDQLKGGINKDAPTSTMPKTLFSAQALPDKTPVAVRSSSRLQEEAHARPTPASSISSSKFKTPAAHQKHKYPASLISSISPIHPTPGYTTPGQASSVGSSAAAASPNFSTPQESPAEEVALGAILEDTLYVLQGIEGSVIRYNDELDRFAIPPEVNVSTSIRQLVGCVCEIGWLCKRLRETIDASTAQPGIVAQGFYSAVKIELTDYYRSLAALENQIGEGSDLTLHRLLAWVKGPLEKLQILNILVDNIKGKHGGEMASAVYKLVYHGSKIWRSVALSVLNQTAKPIIAMIRAWMLEGTLNDPYQEFFVATDPDVPAHQLWHAKYQLRPEALPSFIPPSLANKILLIGKSHNLMRECSDNVTDFWGIERDSLNQILRGDIGELRSDVELVEFFSSLERAVSKVETVVNRRVMQVFMDKHKFLQHCLAIKRYLLLGQGDFVTYLMTSISSDLKKPSSTIFRHNLLGNTYKARSTKQGTLDRAVRSSNAQFDDPQIIDRLDVRLLEQGVVWCLPSPFCVVLSFS</sequence>
<feature type="region of interest" description="Disordered" evidence="6">
    <location>
        <begin position="126"/>
        <end position="157"/>
    </location>
</feature>
<organism evidence="9 10">
    <name type="scientific">Acanthamoeba castellanii (strain ATCC 30010 / Neff)</name>
    <dbReference type="NCBI Taxonomy" id="1257118"/>
    <lineage>
        <taxon>Eukaryota</taxon>
        <taxon>Amoebozoa</taxon>
        <taxon>Discosea</taxon>
        <taxon>Longamoebia</taxon>
        <taxon>Centramoebida</taxon>
        <taxon>Acanthamoebidae</taxon>
        <taxon>Acanthamoeba</taxon>
    </lineage>
</organism>
<dbReference type="EMBL" id="KB008125">
    <property type="protein sequence ID" value="ELR12192.1"/>
    <property type="molecule type" value="Genomic_DNA"/>
</dbReference>
<dbReference type="RefSeq" id="XP_004334205.1">
    <property type="nucleotide sequence ID" value="XM_004334157.1"/>
</dbReference>
<dbReference type="GO" id="GO:0051011">
    <property type="term" value="F:microtubule minus-end binding"/>
    <property type="evidence" value="ECO:0007669"/>
    <property type="project" value="TreeGrafter"/>
</dbReference>
<dbReference type="GO" id="GO:0005874">
    <property type="term" value="C:microtubule"/>
    <property type="evidence" value="ECO:0007669"/>
    <property type="project" value="UniProtKB-KW"/>
</dbReference>
<dbReference type="OrthoDB" id="5860513at2759"/>
<dbReference type="GO" id="GO:0051225">
    <property type="term" value="P:spindle assembly"/>
    <property type="evidence" value="ECO:0007669"/>
    <property type="project" value="TreeGrafter"/>
</dbReference>
<evidence type="ECO:0000256" key="2">
    <source>
        <dbReference type="ARBA" id="ARBA00010337"/>
    </source>
</evidence>
<keyword evidence="4" id="KW-0493">Microtubule</keyword>
<accession>L8GGU8</accession>
<keyword evidence="10" id="KW-1185">Reference proteome</keyword>
<dbReference type="Pfam" id="PF17681">
    <property type="entry name" value="GCP_N_terminal"/>
    <property type="match status" value="1"/>
</dbReference>
<dbReference type="Proteomes" id="UP000011083">
    <property type="component" value="Unassembled WGS sequence"/>
</dbReference>
<name>L8GGU8_ACACF</name>
<dbReference type="GO" id="GO:0007020">
    <property type="term" value="P:microtubule nucleation"/>
    <property type="evidence" value="ECO:0007669"/>
    <property type="project" value="InterPro"/>
</dbReference>
<evidence type="ECO:0000256" key="1">
    <source>
        <dbReference type="ARBA" id="ARBA00004245"/>
    </source>
</evidence>
<dbReference type="AlphaFoldDB" id="L8GGU8"/>
<evidence type="ECO:0000313" key="9">
    <source>
        <dbReference type="EMBL" id="ELR12192.1"/>
    </source>
</evidence>
<gene>
    <name evidence="9" type="ORF">ACA1_033400</name>
</gene>
<dbReference type="InterPro" id="IPR007259">
    <property type="entry name" value="GCP"/>
</dbReference>
<evidence type="ECO:0000256" key="5">
    <source>
        <dbReference type="ARBA" id="ARBA00023212"/>
    </source>
</evidence>
<dbReference type="GeneID" id="14912700"/>
<dbReference type="PANTHER" id="PTHR19302:SF14">
    <property type="entry name" value="GAMMA-TUBULIN COMPLEX COMPONENT 3"/>
    <property type="match status" value="1"/>
</dbReference>
<dbReference type="InterPro" id="IPR042241">
    <property type="entry name" value="GCP_C_sf"/>
</dbReference>
<reference evidence="9 10" key="1">
    <citation type="journal article" date="2013" name="Genome Biol.">
        <title>Genome of Acanthamoeba castellanii highlights extensive lateral gene transfer and early evolution of tyrosine kinase signaling.</title>
        <authorList>
            <person name="Clarke M."/>
            <person name="Lohan A.J."/>
            <person name="Liu B."/>
            <person name="Lagkouvardos I."/>
            <person name="Roy S."/>
            <person name="Zafar N."/>
            <person name="Bertelli C."/>
            <person name="Schilde C."/>
            <person name="Kianianmomeni A."/>
            <person name="Burglin T.R."/>
            <person name="Frech C."/>
            <person name="Turcotte B."/>
            <person name="Kopec K.O."/>
            <person name="Synnott J.M."/>
            <person name="Choo C."/>
            <person name="Paponov I."/>
            <person name="Finkler A."/>
            <person name="Soon Heng Tan C."/>
            <person name="Hutchins A.P."/>
            <person name="Weinmeier T."/>
            <person name="Rattei T."/>
            <person name="Chu J.S."/>
            <person name="Gimenez G."/>
            <person name="Irimia M."/>
            <person name="Rigden D.J."/>
            <person name="Fitzpatrick D.A."/>
            <person name="Lorenzo-Morales J."/>
            <person name="Bateman A."/>
            <person name="Chiu C.H."/>
            <person name="Tang P."/>
            <person name="Hegemann P."/>
            <person name="Fromm H."/>
            <person name="Raoult D."/>
            <person name="Greub G."/>
            <person name="Miranda-Saavedra D."/>
            <person name="Chen N."/>
            <person name="Nash P."/>
            <person name="Ginger M.L."/>
            <person name="Horn M."/>
            <person name="Schaap P."/>
            <person name="Caler L."/>
            <person name="Loftus B."/>
        </authorList>
    </citation>
    <scope>NUCLEOTIDE SEQUENCE [LARGE SCALE GENOMIC DNA]</scope>
    <source>
        <strain evidence="9 10">Neff</strain>
    </source>
</reference>
<comment type="subcellular location">
    <subcellularLocation>
        <location evidence="1">Cytoplasm</location>
        <location evidence="1">Cytoskeleton</location>
    </subcellularLocation>
</comment>
<comment type="similarity">
    <text evidence="2">Belongs to the TUBGCP family.</text>
</comment>
<feature type="compositionally biased region" description="Low complexity" evidence="6">
    <location>
        <begin position="188"/>
        <end position="199"/>
    </location>
</feature>
<keyword evidence="5" id="KW-0206">Cytoskeleton</keyword>
<dbReference type="STRING" id="1257118.L8GGU8"/>
<dbReference type="Gene3D" id="1.20.120.1900">
    <property type="entry name" value="Gamma-tubulin complex, C-terminal domain"/>
    <property type="match status" value="1"/>
</dbReference>
<feature type="compositionally biased region" description="Polar residues" evidence="6">
    <location>
        <begin position="145"/>
        <end position="154"/>
    </location>
</feature>
<dbReference type="KEGG" id="acan:ACA1_033400"/>
<feature type="domain" description="Gamma tubulin complex component C-terminal" evidence="7">
    <location>
        <begin position="517"/>
        <end position="600"/>
    </location>
</feature>
<dbReference type="Pfam" id="PF04130">
    <property type="entry name" value="GCP_C_terminal"/>
    <property type="match status" value="1"/>
</dbReference>
<dbReference type="GO" id="GO:0000278">
    <property type="term" value="P:mitotic cell cycle"/>
    <property type="evidence" value="ECO:0007669"/>
    <property type="project" value="TreeGrafter"/>
</dbReference>
<dbReference type="GO" id="GO:0000930">
    <property type="term" value="C:gamma-tubulin complex"/>
    <property type="evidence" value="ECO:0007669"/>
    <property type="project" value="TreeGrafter"/>
</dbReference>
<dbReference type="GO" id="GO:0031122">
    <property type="term" value="P:cytoplasmic microtubule organization"/>
    <property type="evidence" value="ECO:0007669"/>
    <property type="project" value="TreeGrafter"/>
</dbReference>
<dbReference type="VEuPathDB" id="AmoebaDB:ACA1_033400"/>
<dbReference type="GO" id="GO:0043015">
    <property type="term" value="F:gamma-tubulin binding"/>
    <property type="evidence" value="ECO:0007669"/>
    <property type="project" value="InterPro"/>
</dbReference>
<keyword evidence="3" id="KW-0963">Cytoplasm</keyword>
<protein>
    <submittedName>
        <fullName evidence="9">Spindle pole body protein Spc98 family protein</fullName>
    </submittedName>
</protein>